<dbReference type="Pfam" id="PF00013">
    <property type="entry name" value="KH_1"/>
    <property type="match status" value="1"/>
</dbReference>
<dbReference type="RefSeq" id="WP_142110876.1">
    <property type="nucleotide sequence ID" value="NZ_BAAATB010000005.1"/>
</dbReference>
<comment type="caution">
    <text evidence="10">The sequence shown here is derived from an EMBL/GenBank/DDBJ whole genome shotgun (WGS) entry which is preliminary data.</text>
</comment>
<keyword evidence="4 5" id="KW-0694">RNA-binding</keyword>
<protein>
    <recommendedName>
        <fullName evidence="5 6">Ribonuclease Y</fullName>
        <shortName evidence="5">RNase Y</shortName>
        <ecNumber evidence="5 6">3.1.-.-</ecNumber>
    </recommendedName>
</protein>
<comment type="function">
    <text evidence="5">Endoribonuclease that initiates mRNA decay.</text>
</comment>
<dbReference type="Pfam" id="PF12072">
    <property type="entry name" value="RNase_Y_N"/>
    <property type="match status" value="1"/>
</dbReference>
<keyword evidence="3 5" id="KW-0378">Hydrolase</keyword>
<dbReference type="InterPro" id="IPR017705">
    <property type="entry name" value="Ribonuclease_Y"/>
</dbReference>
<dbReference type="SUPFAM" id="SSF109604">
    <property type="entry name" value="HD-domain/PDEase-like"/>
    <property type="match status" value="1"/>
</dbReference>
<dbReference type="InterPro" id="IPR022711">
    <property type="entry name" value="RNase_Y_N"/>
</dbReference>
<keyword evidence="5" id="KW-0472">Membrane</keyword>
<dbReference type="PROSITE" id="PS50084">
    <property type="entry name" value="KH_TYPE_1"/>
    <property type="match status" value="1"/>
</dbReference>
<feature type="coiled-coil region" evidence="7">
    <location>
        <begin position="39"/>
        <end position="146"/>
    </location>
</feature>
<evidence type="ECO:0000256" key="5">
    <source>
        <dbReference type="HAMAP-Rule" id="MF_00335"/>
    </source>
</evidence>
<evidence type="ECO:0000256" key="3">
    <source>
        <dbReference type="ARBA" id="ARBA00022801"/>
    </source>
</evidence>
<name>A0A542SLG3_9MICO</name>
<keyword evidence="2 5" id="KW-0255">Endonuclease</keyword>
<evidence type="ECO:0000313" key="11">
    <source>
        <dbReference type="Proteomes" id="UP000316181"/>
    </source>
</evidence>
<gene>
    <name evidence="5" type="primary">rny</name>
    <name evidence="10" type="ORF">FB389_0096</name>
</gene>
<dbReference type="GO" id="GO:0005886">
    <property type="term" value="C:plasma membrane"/>
    <property type="evidence" value="ECO:0007669"/>
    <property type="project" value="UniProtKB-SubCell"/>
</dbReference>
<sequence length="517" mass="56401">MFGVLEWGYVLALLSACLIALVLVLVARREAAAVRRRAADETAEQRQRLREREAELAQRRQEVRSLEHELSDERRALRKQRGRIARREEELVAERARLSELRAEHVGRMARELESLAGMTSDEARRQLAEQQIEEARAAAAAVIRSVEDEARRTADERSRQIVVEAMSRVAVPESSSSATVVIALPNSEMRGRIIGKEGRNIRTFEASAGVDVLIEDTSTHVMVSTFDPERREIAAVALQSLVDDGRINPQRIEDALVSARASTAERGMEAGQAAARDAGVRDVDPAIIEVMGRLRFRTSFGQNVLRHCVEAAHIAAHVAEQVNADVDIARRAAFFHDIGKAFTGEGGGTHALQGAWFIEQHGESAPVVAAVAAHHDEVPHHSVESVLVQIADAVSASRPGARRDEQEHLVQRMQDLENVALTVGGVQSAYAMAAGRELRVVVEPTAVADGDMGWIAREVARRIESKAERSAVVRVTVVREVRATATTDGLSHSEPENAADRGGQAGTRVSVNESVA</sequence>
<organism evidence="10 11">
    <name type="scientific">Rarobacter incanus</name>
    <dbReference type="NCBI Taxonomy" id="153494"/>
    <lineage>
        <taxon>Bacteria</taxon>
        <taxon>Bacillati</taxon>
        <taxon>Actinomycetota</taxon>
        <taxon>Actinomycetes</taxon>
        <taxon>Micrococcales</taxon>
        <taxon>Rarobacteraceae</taxon>
        <taxon>Rarobacter</taxon>
    </lineage>
</organism>
<evidence type="ECO:0000256" key="8">
    <source>
        <dbReference type="SAM" id="MobiDB-lite"/>
    </source>
</evidence>
<evidence type="ECO:0000259" key="9">
    <source>
        <dbReference type="PROSITE" id="PS51831"/>
    </source>
</evidence>
<evidence type="ECO:0000256" key="1">
    <source>
        <dbReference type="ARBA" id="ARBA00022722"/>
    </source>
</evidence>
<dbReference type="GO" id="GO:0003723">
    <property type="term" value="F:RNA binding"/>
    <property type="evidence" value="ECO:0007669"/>
    <property type="project" value="UniProtKB-UniRule"/>
</dbReference>
<keyword evidence="5" id="KW-0812">Transmembrane</keyword>
<keyword evidence="5" id="KW-1003">Cell membrane</keyword>
<dbReference type="Proteomes" id="UP000316181">
    <property type="component" value="Unassembled WGS sequence"/>
</dbReference>
<evidence type="ECO:0000313" key="10">
    <source>
        <dbReference type="EMBL" id="TQK75469.1"/>
    </source>
</evidence>
<dbReference type="InterPro" id="IPR004087">
    <property type="entry name" value="KH_dom"/>
</dbReference>
<feature type="region of interest" description="Disordered" evidence="8">
    <location>
        <begin position="487"/>
        <end position="517"/>
    </location>
</feature>
<dbReference type="Pfam" id="PF01966">
    <property type="entry name" value="HD"/>
    <property type="match status" value="1"/>
</dbReference>
<feature type="domain" description="HD" evidence="9">
    <location>
        <begin position="305"/>
        <end position="398"/>
    </location>
</feature>
<dbReference type="Gene3D" id="1.10.3210.10">
    <property type="entry name" value="Hypothetical protein af1432"/>
    <property type="match status" value="1"/>
</dbReference>
<evidence type="ECO:0000256" key="7">
    <source>
        <dbReference type="SAM" id="Coils"/>
    </source>
</evidence>
<dbReference type="EC" id="3.1.-.-" evidence="5 6"/>
<dbReference type="InterPro" id="IPR003607">
    <property type="entry name" value="HD/PDEase_dom"/>
</dbReference>
<dbReference type="OrthoDB" id="9803205at2"/>
<dbReference type="GO" id="GO:0004521">
    <property type="term" value="F:RNA endonuclease activity"/>
    <property type="evidence" value="ECO:0007669"/>
    <property type="project" value="UniProtKB-UniRule"/>
</dbReference>
<keyword evidence="7" id="KW-0175">Coiled coil</keyword>
<feature type="transmembrane region" description="Helical" evidence="5">
    <location>
        <begin position="6"/>
        <end position="27"/>
    </location>
</feature>
<dbReference type="InterPro" id="IPR004088">
    <property type="entry name" value="KH_dom_type_1"/>
</dbReference>
<dbReference type="HAMAP" id="MF_00335">
    <property type="entry name" value="RNase_Y"/>
    <property type="match status" value="1"/>
</dbReference>
<dbReference type="PROSITE" id="PS51831">
    <property type="entry name" value="HD"/>
    <property type="match status" value="1"/>
</dbReference>
<keyword evidence="1 5" id="KW-0540">Nuclease</keyword>
<dbReference type="SMART" id="SM00322">
    <property type="entry name" value="KH"/>
    <property type="match status" value="1"/>
</dbReference>
<dbReference type="PANTHER" id="PTHR12826:SF15">
    <property type="entry name" value="RIBONUCLEASE Y"/>
    <property type="match status" value="1"/>
</dbReference>
<comment type="similarity">
    <text evidence="5">Belongs to the RNase Y family.</text>
</comment>
<dbReference type="InterPro" id="IPR036612">
    <property type="entry name" value="KH_dom_type_1_sf"/>
</dbReference>
<comment type="subcellular location">
    <subcellularLocation>
        <location evidence="5">Cell membrane</location>
        <topology evidence="5">Single-pass membrane protein</topology>
    </subcellularLocation>
</comment>
<keyword evidence="5" id="KW-1133">Transmembrane helix</keyword>
<keyword evidence="11" id="KW-1185">Reference proteome</keyword>
<dbReference type="GO" id="GO:0016787">
    <property type="term" value="F:hydrolase activity"/>
    <property type="evidence" value="ECO:0007669"/>
    <property type="project" value="UniProtKB-KW"/>
</dbReference>
<evidence type="ECO:0000256" key="6">
    <source>
        <dbReference type="NCBIfam" id="TIGR03319"/>
    </source>
</evidence>
<feature type="compositionally biased region" description="Polar residues" evidence="8">
    <location>
        <begin position="508"/>
        <end position="517"/>
    </location>
</feature>
<evidence type="ECO:0000256" key="2">
    <source>
        <dbReference type="ARBA" id="ARBA00022759"/>
    </source>
</evidence>
<dbReference type="AlphaFoldDB" id="A0A542SLG3"/>
<dbReference type="InterPro" id="IPR006675">
    <property type="entry name" value="HDIG_dom"/>
</dbReference>
<dbReference type="EMBL" id="VFNV01000001">
    <property type="protein sequence ID" value="TQK75469.1"/>
    <property type="molecule type" value="Genomic_DNA"/>
</dbReference>
<proteinExistence type="inferred from homology"/>
<dbReference type="SUPFAM" id="SSF54791">
    <property type="entry name" value="Eukaryotic type KH-domain (KH-domain type I)"/>
    <property type="match status" value="1"/>
</dbReference>
<dbReference type="NCBIfam" id="TIGR00277">
    <property type="entry name" value="HDIG"/>
    <property type="match status" value="1"/>
</dbReference>
<reference evidence="10 11" key="1">
    <citation type="submission" date="2019-06" db="EMBL/GenBank/DDBJ databases">
        <title>Sequencing the genomes of 1000 actinobacteria strains.</title>
        <authorList>
            <person name="Klenk H.-P."/>
        </authorList>
    </citation>
    <scope>NUCLEOTIDE SEQUENCE [LARGE SCALE GENOMIC DNA]</scope>
    <source>
        <strain evidence="10 11">DSM 10596</strain>
    </source>
</reference>
<evidence type="ECO:0000256" key="4">
    <source>
        <dbReference type="ARBA" id="ARBA00022884"/>
    </source>
</evidence>
<accession>A0A542SLG3</accession>
<dbReference type="InterPro" id="IPR006674">
    <property type="entry name" value="HD_domain"/>
</dbReference>
<dbReference type="CDD" id="cd22431">
    <property type="entry name" value="KH-I_RNaseY"/>
    <property type="match status" value="1"/>
</dbReference>
<dbReference type="PANTHER" id="PTHR12826">
    <property type="entry name" value="RIBONUCLEASE Y"/>
    <property type="match status" value="1"/>
</dbReference>
<dbReference type="NCBIfam" id="TIGR03319">
    <property type="entry name" value="RNase_Y"/>
    <property type="match status" value="1"/>
</dbReference>
<dbReference type="SMART" id="SM00471">
    <property type="entry name" value="HDc"/>
    <property type="match status" value="1"/>
</dbReference>
<dbReference type="GO" id="GO:0006402">
    <property type="term" value="P:mRNA catabolic process"/>
    <property type="evidence" value="ECO:0007669"/>
    <property type="project" value="UniProtKB-UniRule"/>
</dbReference>